<feature type="domain" description="SCP" evidence="4">
    <location>
        <begin position="31"/>
        <end position="169"/>
    </location>
</feature>
<dbReference type="Pfam" id="PF00188">
    <property type="entry name" value="CAP"/>
    <property type="match status" value="1"/>
</dbReference>
<dbReference type="Proteomes" id="UP001472866">
    <property type="component" value="Chromosome 07"/>
</dbReference>
<dbReference type="InterPro" id="IPR034113">
    <property type="entry name" value="SCP_GAPR1-like"/>
</dbReference>
<feature type="chain" id="PRO_5043713488" evidence="3">
    <location>
        <begin position="29"/>
        <end position="227"/>
    </location>
</feature>
<reference evidence="5 6" key="1">
    <citation type="submission" date="2024-03" db="EMBL/GenBank/DDBJ databases">
        <title>Complete genome sequence of the green alga Chloropicon roscoffensis RCC1871.</title>
        <authorList>
            <person name="Lemieux C."/>
            <person name="Pombert J.-F."/>
            <person name="Otis C."/>
            <person name="Turmel M."/>
        </authorList>
    </citation>
    <scope>NUCLEOTIDE SEQUENCE [LARGE SCALE GENOMIC DNA]</scope>
    <source>
        <strain evidence="5 6">RCC1871</strain>
    </source>
</reference>
<dbReference type="PANTHER" id="PTHR10334">
    <property type="entry name" value="CYSTEINE-RICH SECRETORY PROTEIN-RELATED"/>
    <property type="match status" value="1"/>
</dbReference>
<keyword evidence="6" id="KW-1185">Reference proteome</keyword>
<dbReference type="InterPro" id="IPR018244">
    <property type="entry name" value="Allrgn_V5/Tpx1_CS"/>
</dbReference>
<proteinExistence type="predicted"/>
<dbReference type="PROSITE" id="PS01009">
    <property type="entry name" value="CRISP_1"/>
    <property type="match status" value="1"/>
</dbReference>
<organism evidence="5 6">
    <name type="scientific">Chloropicon roscoffensis</name>
    <dbReference type="NCBI Taxonomy" id="1461544"/>
    <lineage>
        <taxon>Eukaryota</taxon>
        <taxon>Viridiplantae</taxon>
        <taxon>Chlorophyta</taxon>
        <taxon>Chloropicophyceae</taxon>
        <taxon>Chloropicales</taxon>
        <taxon>Chloropicaceae</taxon>
        <taxon>Chloropicon</taxon>
    </lineage>
</organism>
<protein>
    <submittedName>
        <fullName evidence="5">Cysteine-rich secretory protein</fullName>
    </submittedName>
</protein>
<dbReference type="Gene3D" id="3.40.33.10">
    <property type="entry name" value="CAP"/>
    <property type="match status" value="1"/>
</dbReference>
<dbReference type="FunFam" id="3.40.33.10:FF:000010">
    <property type="entry name" value="Predicted protein"/>
    <property type="match status" value="1"/>
</dbReference>
<evidence type="ECO:0000256" key="3">
    <source>
        <dbReference type="SAM" id="SignalP"/>
    </source>
</evidence>
<keyword evidence="2" id="KW-0568">Pathogenesis-related protein</keyword>
<keyword evidence="2" id="KW-0611">Plant defense</keyword>
<evidence type="ECO:0000313" key="5">
    <source>
        <dbReference type="EMBL" id="WZN63181.1"/>
    </source>
</evidence>
<dbReference type="SMART" id="SM00198">
    <property type="entry name" value="SCP"/>
    <property type="match status" value="1"/>
</dbReference>
<dbReference type="SUPFAM" id="SSF55797">
    <property type="entry name" value="PR-1-like"/>
    <property type="match status" value="1"/>
</dbReference>
<dbReference type="InterPro" id="IPR001283">
    <property type="entry name" value="CRISP-related"/>
</dbReference>
<dbReference type="PRINTS" id="PR00837">
    <property type="entry name" value="V5TPXLIKE"/>
</dbReference>
<dbReference type="PROSITE" id="PS01010">
    <property type="entry name" value="CRISP_2"/>
    <property type="match status" value="1"/>
</dbReference>
<dbReference type="CDD" id="cd05382">
    <property type="entry name" value="CAP_GAPR1-like"/>
    <property type="match status" value="1"/>
</dbReference>
<feature type="signal peptide" evidence="3">
    <location>
        <begin position="1"/>
        <end position="28"/>
    </location>
</feature>
<keyword evidence="3" id="KW-0732">Signal</keyword>
<comment type="function">
    <text evidence="1">Probably involved in the defense reaction of plants against pathogens.</text>
</comment>
<dbReference type="InterPro" id="IPR014044">
    <property type="entry name" value="CAP_dom"/>
</dbReference>
<name>A0AAX4PBN3_9CHLO</name>
<gene>
    <name evidence="5" type="ORF">HKI87_07g47260</name>
</gene>
<dbReference type="InterPro" id="IPR002413">
    <property type="entry name" value="V5_allergen-like"/>
</dbReference>
<accession>A0AAX4PBN3</accession>
<evidence type="ECO:0000259" key="4">
    <source>
        <dbReference type="SMART" id="SM00198"/>
    </source>
</evidence>
<dbReference type="InterPro" id="IPR035940">
    <property type="entry name" value="CAP_sf"/>
</dbReference>
<dbReference type="PRINTS" id="PR00838">
    <property type="entry name" value="V5ALLERGEN"/>
</dbReference>
<sequence>MRTTRASGSLVAAIVVLSLLPSLRQAAAAGQKKRKLGFLGLRKHNQLRSLHDSPRLVWSQDLAGDAKAWADRLAGLGCRLQHDTSSGQGENLAVGHASIADAVQDWYDEIRLYDHAAGVFSPDVGHYTQVVWRSTRRLGCAFSVCRGGNQWAGQRVFVCRYDPAGNYETQFLDNVLPPSSGKFPKEGTRLPKEEEEEATGISGVSDFFGNIGNVFGNIRNAFSGRGP</sequence>
<evidence type="ECO:0000256" key="1">
    <source>
        <dbReference type="ARBA" id="ARBA00003143"/>
    </source>
</evidence>
<dbReference type="EMBL" id="CP151507">
    <property type="protein sequence ID" value="WZN63181.1"/>
    <property type="molecule type" value="Genomic_DNA"/>
</dbReference>
<evidence type="ECO:0000256" key="2">
    <source>
        <dbReference type="ARBA" id="ARBA00023265"/>
    </source>
</evidence>
<dbReference type="GO" id="GO:0005576">
    <property type="term" value="C:extracellular region"/>
    <property type="evidence" value="ECO:0007669"/>
    <property type="project" value="InterPro"/>
</dbReference>
<dbReference type="AlphaFoldDB" id="A0AAX4PBN3"/>
<evidence type="ECO:0000313" key="6">
    <source>
        <dbReference type="Proteomes" id="UP001472866"/>
    </source>
</evidence>